<evidence type="ECO:0000256" key="1">
    <source>
        <dbReference type="PROSITE-ProRule" id="PRU00169"/>
    </source>
</evidence>
<keyword evidence="4" id="KW-1185">Reference proteome</keyword>
<dbReference type="RefSeq" id="WP_072834316.1">
    <property type="nucleotide sequence ID" value="NZ_FQUU01000003.1"/>
</dbReference>
<dbReference type="Pfam" id="PF00072">
    <property type="entry name" value="Response_reg"/>
    <property type="match status" value="1"/>
</dbReference>
<evidence type="ECO:0000313" key="4">
    <source>
        <dbReference type="Proteomes" id="UP000184048"/>
    </source>
</evidence>
<protein>
    <submittedName>
        <fullName evidence="3">Response regulator receiver domain-containing protein</fullName>
    </submittedName>
</protein>
<dbReference type="PANTHER" id="PTHR44520">
    <property type="entry name" value="RESPONSE REGULATOR RCP1-RELATED"/>
    <property type="match status" value="1"/>
</dbReference>
<organism evidence="3 4">
    <name type="scientific">Flavisolibacter ginsengisoli DSM 18119</name>
    <dbReference type="NCBI Taxonomy" id="1121884"/>
    <lineage>
        <taxon>Bacteria</taxon>
        <taxon>Pseudomonadati</taxon>
        <taxon>Bacteroidota</taxon>
        <taxon>Chitinophagia</taxon>
        <taxon>Chitinophagales</taxon>
        <taxon>Chitinophagaceae</taxon>
        <taxon>Flavisolibacter</taxon>
    </lineage>
</organism>
<dbReference type="PROSITE" id="PS50110">
    <property type="entry name" value="RESPONSE_REGULATORY"/>
    <property type="match status" value="1"/>
</dbReference>
<dbReference type="Proteomes" id="UP000184048">
    <property type="component" value="Unassembled WGS sequence"/>
</dbReference>
<evidence type="ECO:0000313" key="3">
    <source>
        <dbReference type="EMBL" id="SHE76548.1"/>
    </source>
</evidence>
<dbReference type="STRING" id="1121884.SAMN02745131_01098"/>
<dbReference type="InterPro" id="IPR011006">
    <property type="entry name" value="CheY-like_superfamily"/>
</dbReference>
<dbReference type="AlphaFoldDB" id="A0A1M4W5L6"/>
<gene>
    <name evidence="3" type="ORF">SAMN02745131_01098</name>
</gene>
<dbReference type="PANTHER" id="PTHR44520:SF2">
    <property type="entry name" value="RESPONSE REGULATOR RCP1"/>
    <property type="match status" value="1"/>
</dbReference>
<sequence length="136" mass="15179">MPLPQPTKILYVDDDMDDRYFMSLSITETGTNADLVCASNGADAIEYLNSINTSDLPALIILDLNMPKWDGTETLHYLKKQPHLADIPVVILTTSNSNADREKCALLGASSYYTKPYRFDEYKQIINSFGSILAHS</sequence>
<evidence type="ECO:0000259" key="2">
    <source>
        <dbReference type="PROSITE" id="PS50110"/>
    </source>
</evidence>
<feature type="domain" description="Response regulatory" evidence="2">
    <location>
        <begin position="8"/>
        <end position="130"/>
    </location>
</feature>
<name>A0A1M4W5L6_9BACT</name>
<dbReference type="InterPro" id="IPR052893">
    <property type="entry name" value="TCS_response_regulator"/>
</dbReference>
<dbReference type="EMBL" id="FQUU01000003">
    <property type="protein sequence ID" value="SHE76548.1"/>
    <property type="molecule type" value="Genomic_DNA"/>
</dbReference>
<feature type="modified residue" description="4-aspartylphosphate" evidence="1">
    <location>
        <position position="63"/>
    </location>
</feature>
<proteinExistence type="predicted"/>
<dbReference type="SMART" id="SM00448">
    <property type="entry name" value="REC"/>
    <property type="match status" value="1"/>
</dbReference>
<dbReference type="Gene3D" id="3.40.50.2300">
    <property type="match status" value="1"/>
</dbReference>
<accession>A0A1M4W5L6</accession>
<keyword evidence="1" id="KW-0597">Phosphoprotein</keyword>
<dbReference type="InterPro" id="IPR001789">
    <property type="entry name" value="Sig_transdc_resp-reg_receiver"/>
</dbReference>
<reference evidence="3 4" key="1">
    <citation type="submission" date="2016-11" db="EMBL/GenBank/DDBJ databases">
        <authorList>
            <person name="Jaros S."/>
            <person name="Januszkiewicz K."/>
            <person name="Wedrychowicz H."/>
        </authorList>
    </citation>
    <scope>NUCLEOTIDE SEQUENCE [LARGE SCALE GENOMIC DNA]</scope>
    <source>
        <strain evidence="3 4">DSM 18119</strain>
    </source>
</reference>
<dbReference type="SUPFAM" id="SSF52172">
    <property type="entry name" value="CheY-like"/>
    <property type="match status" value="1"/>
</dbReference>
<dbReference type="CDD" id="cd17557">
    <property type="entry name" value="REC_Rcp-like"/>
    <property type="match status" value="1"/>
</dbReference>
<dbReference type="GO" id="GO:0000160">
    <property type="term" value="P:phosphorelay signal transduction system"/>
    <property type="evidence" value="ECO:0007669"/>
    <property type="project" value="InterPro"/>
</dbReference>